<organism evidence="2 3">
    <name type="scientific">Streptantibioticus cattleyicolor (strain ATCC 35852 / DSM 46488 / JCM 4925 / NBRC 14057 / NRRL 8057)</name>
    <name type="common">Streptomyces cattleya</name>
    <dbReference type="NCBI Taxonomy" id="1003195"/>
    <lineage>
        <taxon>Bacteria</taxon>
        <taxon>Bacillati</taxon>
        <taxon>Actinomycetota</taxon>
        <taxon>Actinomycetes</taxon>
        <taxon>Kitasatosporales</taxon>
        <taxon>Streptomycetaceae</taxon>
        <taxon>Streptantibioticus</taxon>
    </lineage>
</organism>
<dbReference type="KEGG" id="scy:SCATT_p04580"/>
<dbReference type="EMBL" id="CP003229">
    <property type="protein sequence ID" value="AEW98651.1"/>
    <property type="molecule type" value="Genomic_DNA"/>
</dbReference>
<dbReference type="Proteomes" id="UP000007842">
    <property type="component" value="Plasmid pSCATT"/>
</dbReference>
<dbReference type="PATRIC" id="fig|1003195.29.peg.6253"/>
<geneLocation type="plasmid" evidence="2 3">
    <name>pSCATT</name>
</geneLocation>
<evidence type="ECO:0000313" key="3">
    <source>
        <dbReference type="Proteomes" id="UP000007842"/>
    </source>
</evidence>
<accession>G8XG12</accession>
<dbReference type="HOGENOM" id="CLU_3158164_0_0_11"/>
<keyword evidence="3" id="KW-1185">Reference proteome</keyword>
<evidence type="ECO:0000313" key="2">
    <source>
        <dbReference type="EMBL" id="AEW98651.1"/>
    </source>
</evidence>
<keyword evidence="2" id="KW-0614">Plasmid</keyword>
<feature type="region of interest" description="Disordered" evidence="1">
    <location>
        <begin position="1"/>
        <end position="48"/>
    </location>
</feature>
<feature type="compositionally biased region" description="Basic and acidic residues" evidence="1">
    <location>
        <begin position="27"/>
        <end position="38"/>
    </location>
</feature>
<reference evidence="3" key="1">
    <citation type="submission" date="2011-12" db="EMBL/GenBank/DDBJ databases">
        <title>Complete genome sequence of Streptomyces cattleya strain DSM 46488.</title>
        <authorList>
            <person name="Ou H.-Y."/>
            <person name="Li P."/>
            <person name="Zhao C."/>
            <person name="O'Hagan D."/>
            <person name="Deng Z."/>
        </authorList>
    </citation>
    <scope>NUCLEOTIDE SEQUENCE [LARGE SCALE GENOMIC DNA]</scope>
    <source>
        <strain evidence="3">ATCC 35852 / DSM 46488 / JCM 4925 / NBRC 14057 / NRRL 8057</strain>
        <plasmid evidence="3">Plasmid pSCATT</plasmid>
    </source>
</reference>
<gene>
    <name evidence="2" type="ordered locus">SCATT_p04580</name>
</gene>
<proteinExistence type="predicted"/>
<dbReference type="AlphaFoldDB" id="G8XG12"/>
<protein>
    <submittedName>
        <fullName evidence="2">Uncharacterized protein</fullName>
    </submittedName>
</protein>
<feature type="compositionally biased region" description="Acidic residues" evidence="1">
    <location>
        <begin position="39"/>
        <end position="48"/>
    </location>
</feature>
<sequence length="48" mass="5396">MVAAPGRAPMHHEGMDPDEFPEESGDEPVHDDGERPAWLDDDEMYGWA</sequence>
<evidence type="ECO:0000256" key="1">
    <source>
        <dbReference type="SAM" id="MobiDB-lite"/>
    </source>
</evidence>
<name>G8XG12_STREN</name>
<feature type="compositionally biased region" description="Acidic residues" evidence="1">
    <location>
        <begin position="16"/>
        <end position="26"/>
    </location>
</feature>